<proteinExistence type="predicted"/>
<dbReference type="Pfam" id="PF12616">
    <property type="entry name" value="DUF3775"/>
    <property type="match status" value="1"/>
</dbReference>
<sequence length="117" mass="12952">MIGIATWKVLEVIELGHELDAAESDFDDYVENLTEDEQAALVALMWVGRGSFDSDDWEDALNTAMTEASHPTAEYLKGTPHFADHLESGLDEMGLSEADDEDEEEDDLLATGDEDEE</sequence>
<evidence type="ECO:0008006" key="4">
    <source>
        <dbReference type="Google" id="ProtNLM"/>
    </source>
</evidence>
<evidence type="ECO:0000256" key="1">
    <source>
        <dbReference type="SAM" id="MobiDB-lite"/>
    </source>
</evidence>
<name>A0A0D0PIZ2_9RHOB</name>
<keyword evidence="3" id="KW-1185">Reference proteome</keyword>
<reference evidence="2 3" key="1">
    <citation type="submission" date="2013-01" db="EMBL/GenBank/DDBJ databases">
        <authorList>
            <person name="Fiebig A."/>
            <person name="Goeker M."/>
            <person name="Klenk H.-P.P."/>
        </authorList>
    </citation>
    <scope>NUCLEOTIDE SEQUENCE [LARGE SCALE GENOMIC DNA]</scope>
    <source>
        <strain evidence="2 3">DSM 24838</strain>
    </source>
</reference>
<accession>A0A0D0PIZ2</accession>
<dbReference type="STRING" id="1123501.Wenmar_00144"/>
<dbReference type="AlphaFoldDB" id="A0A0D0PIZ2"/>
<dbReference type="RefSeq" id="WP_018303441.1">
    <property type="nucleotide sequence ID" value="NZ_KB902298.1"/>
</dbReference>
<feature type="region of interest" description="Disordered" evidence="1">
    <location>
        <begin position="88"/>
        <end position="117"/>
    </location>
</feature>
<comment type="caution">
    <text evidence="2">The sequence shown here is derived from an EMBL/GenBank/DDBJ whole genome shotgun (WGS) entry which is preliminary data.</text>
</comment>
<dbReference type="PATRIC" id="fig|1123501.6.peg.200"/>
<evidence type="ECO:0000313" key="2">
    <source>
        <dbReference type="EMBL" id="KIQ71366.1"/>
    </source>
</evidence>
<gene>
    <name evidence="2" type="ORF">Wenmar_00144</name>
</gene>
<protein>
    <recommendedName>
        <fullName evidence="4">DUF3775 domain-containing protein</fullName>
    </recommendedName>
</protein>
<dbReference type="OrthoDB" id="5641374at2"/>
<feature type="compositionally biased region" description="Acidic residues" evidence="1">
    <location>
        <begin position="97"/>
        <end position="117"/>
    </location>
</feature>
<dbReference type="InterPro" id="IPR022254">
    <property type="entry name" value="DUF3775"/>
</dbReference>
<dbReference type="EMBL" id="AONG01000002">
    <property type="protein sequence ID" value="KIQ71366.1"/>
    <property type="molecule type" value="Genomic_DNA"/>
</dbReference>
<dbReference type="eggNOG" id="ENOG5032ZE4">
    <property type="taxonomic scope" value="Bacteria"/>
</dbReference>
<dbReference type="Proteomes" id="UP000035100">
    <property type="component" value="Unassembled WGS sequence"/>
</dbReference>
<organism evidence="2 3">
    <name type="scientific">Wenxinia marina DSM 24838</name>
    <dbReference type="NCBI Taxonomy" id="1123501"/>
    <lineage>
        <taxon>Bacteria</taxon>
        <taxon>Pseudomonadati</taxon>
        <taxon>Pseudomonadota</taxon>
        <taxon>Alphaproteobacteria</taxon>
        <taxon>Rhodobacterales</taxon>
        <taxon>Roseobacteraceae</taxon>
        <taxon>Wenxinia</taxon>
    </lineage>
</organism>
<evidence type="ECO:0000313" key="3">
    <source>
        <dbReference type="Proteomes" id="UP000035100"/>
    </source>
</evidence>